<keyword evidence="2" id="KW-0004">4Fe-4S</keyword>
<organism evidence="9 10">
    <name type="scientific">Thiorhodovibrio frisius</name>
    <dbReference type="NCBI Taxonomy" id="631362"/>
    <lineage>
        <taxon>Bacteria</taxon>
        <taxon>Pseudomonadati</taxon>
        <taxon>Pseudomonadota</taxon>
        <taxon>Gammaproteobacteria</taxon>
        <taxon>Chromatiales</taxon>
        <taxon>Chromatiaceae</taxon>
        <taxon>Thiorhodovibrio</taxon>
    </lineage>
</organism>
<dbReference type="GO" id="GO:0046872">
    <property type="term" value="F:metal ion binding"/>
    <property type="evidence" value="ECO:0007669"/>
    <property type="project" value="UniProtKB-KW"/>
</dbReference>
<evidence type="ECO:0000259" key="8">
    <source>
        <dbReference type="Pfam" id="PF04055"/>
    </source>
</evidence>
<reference evidence="9 10" key="2">
    <citation type="submission" date="2011-11" db="EMBL/GenBank/DDBJ databases">
        <authorList>
            <consortium name="US DOE Joint Genome Institute"/>
            <person name="Lucas S."/>
            <person name="Han J."/>
            <person name="Lapidus A."/>
            <person name="Cheng J.-F."/>
            <person name="Goodwin L."/>
            <person name="Pitluck S."/>
            <person name="Peters L."/>
            <person name="Ovchinnikova G."/>
            <person name="Zhang X."/>
            <person name="Detter J.C."/>
            <person name="Han C."/>
            <person name="Tapia R."/>
            <person name="Land M."/>
            <person name="Hauser L."/>
            <person name="Kyrpides N."/>
            <person name="Ivanova N."/>
            <person name="Pagani I."/>
            <person name="Vogl K."/>
            <person name="Liu Z."/>
            <person name="Overmann J."/>
            <person name="Frigaard N.-U."/>
            <person name="Bryant D."/>
            <person name="Woyke T."/>
        </authorList>
    </citation>
    <scope>NUCLEOTIDE SEQUENCE [LARGE SCALE GENOMIC DNA]</scope>
    <source>
        <strain evidence="9 10">970</strain>
    </source>
</reference>
<evidence type="ECO:0000313" key="10">
    <source>
        <dbReference type="Proteomes" id="UP000002964"/>
    </source>
</evidence>
<keyword evidence="10" id="KW-1185">Reference proteome</keyword>
<feature type="region of interest" description="Disordered" evidence="7">
    <location>
        <begin position="209"/>
        <end position="231"/>
    </location>
</feature>
<dbReference type="SUPFAM" id="SSF102114">
    <property type="entry name" value="Radical SAM enzymes"/>
    <property type="match status" value="1"/>
</dbReference>
<dbReference type="Proteomes" id="UP000002964">
    <property type="component" value="Unassembled WGS sequence"/>
</dbReference>
<dbReference type="SFLD" id="SFLDS00029">
    <property type="entry name" value="Radical_SAM"/>
    <property type="match status" value="1"/>
</dbReference>
<dbReference type="STRING" id="631362.Thi970DRAFT_01679"/>
<dbReference type="PANTHER" id="PTHR43787:SF3">
    <property type="entry name" value="ARYLSULFATASE REGULATORY PROTEIN"/>
    <property type="match status" value="1"/>
</dbReference>
<comment type="cofactor">
    <cofactor evidence="1">
        <name>[4Fe-4S] cluster</name>
        <dbReference type="ChEBI" id="CHEBI:49883"/>
    </cofactor>
</comment>
<dbReference type="PANTHER" id="PTHR43787">
    <property type="entry name" value="FEMO COFACTOR BIOSYNTHESIS PROTEIN NIFB-RELATED"/>
    <property type="match status" value="1"/>
</dbReference>
<dbReference type="HOGENOM" id="CLU_009273_3_1_6"/>
<dbReference type="EMBL" id="JH603169">
    <property type="protein sequence ID" value="EIC21468.1"/>
    <property type="molecule type" value="Genomic_DNA"/>
</dbReference>
<dbReference type="OrthoDB" id="9782387at2"/>
<keyword evidence="6" id="KW-0411">Iron-sulfur</keyword>
<dbReference type="NCBIfam" id="TIGR04085">
    <property type="entry name" value="rSAM_more_4Fe4S"/>
    <property type="match status" value="1"/>
</dbReference>
<protein>
    <submittedName>
        <fullName evidence="9">Radical SAM additional 4Fe4S-binding domain protein</fullName>
    </submittedName>
</protein>
<dbReference type="Gene3D" id="3.20.20.70">
    <property type="entry name" value="Aldolase class I"/>
    <property type="match status" value="1"/>
</dbReference>
<dbReference type="AlphaFoldDB" id="H8Z1M3"/>
<evidence type="ECO:0000256" key="3">
    <source>
        <dbReference type="ARBA" id="ARBA00022691"/>
    </source>
</evidence>
<reference evidence="10" key="1">
    <citation type="submission" date="2011-06" db="EMBL/GenBank/DDBJ databases">
        <authorList>
            <consortium name="US DOE Joint Genome Institute (JGI-PGF)"/>
            <person name="Lucas S."/>
            <person name="Han J."/>
            <person name="Lapidus A."/>
            <person name="Cheng J.-F."/>
            <person name="Goodwin L."/>
            <person name="Pitluck S."/>
            <person name="Peters L."/>
            <person name="Land M.L."/>
            <person name="Hauser L."/>
            <person name="Vogl K."/>
            <person name="Liu Z."/>
            <person name="Overmann J."/>
            <person name="Frigaard N.-U."/>
            <person name="Bryant D.A."/>
            <person name="Woyke T.J."/>
        </authorList>
    </citation>
    <scope>NUCLEOTIDE SEQUENCE [LARGE SCALE GENOMIC DNA]</scope>
    <source>
        <strain evidence="10">970</strain>
    </source>
</reference>
<dbReference type="GO" id="GO:0051539">
    <property type="term" value="F:4 iron, 4 sulfur cluster binding"/>
    <property type="evidence" value="ECO:0007669"/>
    <property type="project" value="UniProtKB-KW"/>
</dbReference>
<evidence type="ECO:0000256" key="6">
    <source>
        <dbReference type="ARBA" id="ARBA00023014"/>
    </source>
</evidence>
<keyword evidence="5" id="KW-0408">Iron</keyword>
<dbReference type="InterPro" id="IPR058240">
    <property type="entry name" value="rSAM_sf"/>
</dbReference>
<dbReference type="InterPro" id="IPR007197">
    <property type="entry name" value="rSAM"/>
</dbReference>
<keyword evidence="4" id="KW-0479">Metal-binding</keyword>
<dbReference type="Pfam" id="PF04055">
    <property type="entry name" value="Radical_SAM"/>
    <property type="match status" value="1"/>
</dbReference>
<name>H8Z1M3_9GAMM</name>
<feature type="domain" description="Radical SAM core" evidence="8">
    <location>
        <begin position="98"/>
        <end position="273"/>
    </location>
</feature>
<evidence type="ECO:0000256" key="1">
    <source>
        <dbReference type="ARBA" id="ARBA00001966"/>
    </source>
</evidence>
<evidence type="ECO:0000256" key="2">
    <source>
        <dbReference type="ARBA" id="ARBA00022485"/>
    </source>
</evidence>
<dbReference type="SFLD" id="SFLDG01067">
    <property type="entry name" value="SPASM/twitch_domain_containing"/>
    <property type="match status" value="1"/>
</dbReference>
<evidence type="ECO:0000256" key="5">
    <source>
        <dbReference type="ARBA" id="ARBA00023004"/>
    </source>
</evidence>
<keyword evidence="3" id="KW-0949">S-adenosyl-L-methionine</keyword>
<dbReference type="InterPro" id="IPR013785">
    <property type="entry name" value="Aldolase_TIM"/>
</dbReference>
<evidence type="ECO:0000256" key="4">
    <source>
        <dbReference type="ARBA" id="ARBA00022723"/>
    </source>
</evidence>
<evidence type="ECO:0000313" key="9">
    <source>
        <dbReference type="EMBL" id="EIC21468.1"/>
    </source>
</evidence>
<dbReference type="UniPathway" id="UPA00782"/>
<evidence type="ECO:0000256" key="7">
    <source>
        <dbReference type="SAM" id="MobiDB-lite"/>
    </source>
</evidence>
<dbReference type="InterPro" id="IPR023885">
    <property type="entry name" value="4Fe4S-binding_SPASM_dom"/>
</dbReference>
<dbReference type="GO" id="GO:0003824">
    <property type="term" value="F:catalytic activity"/>
    <property type="evidence" value="ECO:0007669"/>
    <property type="project" value="InterPro"/>
</dbReference>
<dbReference type="eggNOG" id="COG0641">
    <property type="taxonomic scope" value="Bacteria"/>
</dbReference>
<accession>H8Z1M3</accession>
<sequence length="451" mass="50906">MRWSRYNYWFRSEKHGLLLYNSLSDEIIPLRDARLDPLFVKGAPDIDRLCDLPLWYFRFRSMHAIVKDGEERSLLEVVRLKRRLRQCQNHGLLLTVAPTLACDFSCSYCYVSRQADSSMDDATEDALIRFIDKWPGSREILSIDWFGGEPLLAFDRIQSVTRKLLDGGHPLTASISTNGYHLDQSVIGALGALRIASVHIPLDGDKCSHNASRGLQPGKAPKPKKAGTQDEETYDRIIQNIQALLASDWKGTCTIRVNLDKSNLRDYPALYQDLRERIPQKNLHIYPGILDASHRPSCSRQTPDDTEVAALILEMYRGHGSNPRRYFAPTDPSHYCSFTQPNSLVVAPSGKLYKCWCDLGKAALSVGNIFDQGKMTLGEASTMARYMVGVDPFDDPICADCVLLPNCFGGCPNSRVRAKYHGHDVSYCPFMKADLPGFLEVYYENKKSQRL</sequence>
<dbReference type="CDD" id="cd01335">
    <property type="entry name" value="Radical_SAM"/>
    <property type="match status" value="1"/>
</dbReference>
<proteinExistence type="predicted"/>
<gene>
    <name evidence="9" type="ORF">Thi970DRAFT_01679</name>
</gene>